<dbReference type="EMBL" id="LUGG01000060">
    <property type="protein sequence ID" value="OBZ65025.1"/>
    <property type="molecule type" value="Genomic_DNA"/>
</dbReference>
<gene>
    <name evidence="1" type="ORF">A0H81_14976</name>
</gene>
<dbReference type="Proteomes" id="UP000092993">
    <property type="component" value="Unassembled WGS sequence"/>
</dbReference>
<comment type="caution">
    <text evidence="1">The sequence shown here is derived from an EMBL/GenBank/DDBJ whole genome shotgun (WGS) entry which is preliminary data.</text>
</comment>
<evidence type="ECO:0000313" key="2">
    <source>
        <dbReference type="Proteomes" id="UP000092993"/>
    </source>
</evidence>
<evidence type="ECO:0000313" key="1">
    <source>
        <dbReference type="EMBL" id="OBZ65025.1"/>
    </source>
</evidence>
<dbReference type="OrthoDB" id="2796951at2759"/>
<reference evidence="1 2" key="1">
    <citation type="submission" date="2016-03" db="EMBL/GenBank/DDBJ databases">
        <title>Whole genome sequencing of Grifola frondosa 9006-11.</title>
        <authorList>
            <person name="Min B."/>
            <person name="Park H."/>
            <person name="Kim J.-G."/>
            <person name="Cho H."/>
            <person name="Oh Y.-L."/>
            <person name="Kong W.-S."/>
            <person name="Choi I.-G."/>
        </authorList>
    </citation>
    <scope>NUCLEOTIDE SEQUENCE [LARGE SCALE GENOMIC DNA]</scope>
    <source>
        <strain evidence="1 2">9006-11</strain>
    </source>
</reference>
<sequence>MTIAPQHTLMRALEHRRTLRPNSQVPHARVWTGNCEGISQCDTLRPERWQAIVAHLMEQIYSINCDQGANTCAIQVPAPGTALVFVLPDSVLLEVEPSSTVTFATAALTKTVNTVTIDASVLATFNEPDRAEVPVAPQDAYASVHPGDPLDSAMLLGFLHNRHTVKIYHNAMDHLLKTRPRSPRAARRTPT</sequence>
<name>A0A1C7LJR0_GRIFR</name>
<dbReference type="AlphaFoldDB" id="A0A1C7LJR0"/>
<accession>A0A1C7LJR0</accession>
<proteinExistence type="predicted"/>
<keyword evidence="2" id="KW-1185">Reference proteome</keyword>
<protein>
    <submittedName>
        <fullName evidence="1">Uncharacterized protein</fullName>
    </submittedName>
</protein>
<organism evidence="1 2">
    <name type="scientific">Grifola frondosa</name>
    <name type="common">Maitake</name>
    <name type="synonym">Polyporus frondosus</name>
    <dbReference type="NCBI Taxonomy" id="5627"/>
    <lineage>
        <taxon>Eukaryota</taxon>
        <taxon>Fungi</taxon>
        <taxon>Dikarya</taxon>
        <taxon>Basidiomycota</taxon>
        <taxon>Agaricomycotina</taxon>
        <taxon>Agaricomycetes</taxon>
        <taxon>Polyporales</taxon>
        <taxon>Grifolaceae</taxon>
        <taxon>Grifola</taxon>
    </lineage>
</organism>